<dbReference type="PANTHER" id="PTHR22603">
    <property type="entry name" value="CHOLINE/ETHANOALAMINE KINASE"/>
    <property type="match status" value="1"/>
</dbReference>
<name>A0A6J6MZH6_9ZZZZ</name>
<accession>A0A6J6MZH6</accession>
<proteinExistence type="predicted"/>
<dbReference type="Pfam" id="PF01633">
    <property type="entry name" value="Choline_kinase"/>
    <property type="match status" value="1"/>
</dbReference>
<evidence type="ECO:0000313" key="1">
    <source>
        <dbReference type="EMBL" id="CAB4679297.1"/>
    </source>
</evidence>
<dbReference type="SUPFAM" id="SSF56112">
    <property type="entry name" value="Protein kinase-like (PK-like)"/>
    <property type="match status" value="1"/>
</dbReference>
<dbReference type="GO" id="GO:0006646">
    <property type="term" value="P:phosphatidylethanolamine biosynthetic process"/>
    <property type="evidence" value="ECO:0007669"/>
    <property type="project" value="TreeGrafter"/>
</dbReference>
<dbReference type="EMBL" id="CAEZWW010000142">
    <property type="protein sequence ID" value="CAB4679297.1"/>
    <property type="molecule type" value="Genomic_DNA"/>
</dbReference>
<gene>
    <name evidence="1" type="ORF">UFOPK2310_01117</name>
</gene>
<dbReference type="GO" id="GO:0005737">
    <property type="term" value="C:cytoplasm"/>
    <property type="evidence" value="ECO:0007669"/>
    <property type="project" value="TreeGrafter"/>
</dbReference>
<dbReference type="GO" id="GO:0004305">
    <property type="term" value="F:ethanolamine kinase activity"/>
    <property type="evidence" value="ECO:0007669"/>
    <property type="project" value="TreeGrafter"/>
</dbReference>
<dbReference type="AlphaFoldDB" id="A0A6J6MZH6"/>
<protein>
    <submittedName>
        <fullName evidence="1">Unannotated protein</fullName>
    </submittedName>
</protein>
<dbReference type="PANTHER" id="PTHR22603:SF66">
    <property type="entry name" value="ETHANOLAMINE KINASE"/>
    <property type="match status" value="1"/>
</dbReference>
<sequence>MVVGWIDGRTFTEADVRNPVNLPRIAAACRLLHAGPRFVSDFNMFDIQARYLSLVQAEGYRLPARYLDLMPAFARMRAAMEVHPEPTVPCNNDLLAANFIDGGDRLWLIDYEYSGNNEASFELGNIWSESTLHLNLLDVLVESYWGHNLPGKTARARLWGLASQYGWTLWAAIQTSISPIDFDYWAWGMEKYDRAVAEFDSPGFERLLLEVATGH</sequence>
<dbReference type="Gene3D" id="3.90.1200.10">
    <property type="match status" value="1"/>
</dbReference>
<organism evidence="1">
    <name type="scientific">freshwater metagenome</name>
    <dbReference type="NCBI Taxonomy" id="449393"/>
    <lineage>
        <taxon>unclassified sequences</taxon>
        <taxon>metagenomes</taxon>
        <taxon>ecological metagenomes</taxon>
    </lineage>
</organism>
<dbReference type="InterPro" id="IPR011009">
    <property type="entry name" value="Kinase-like_dom_sf"/>
</dbReference>
<reference evidence="1" key="1">
    <citation type="submission" date="2020-05" db="EMBL/GenBank/DDBJ databases">
        <authorList>
            <person name="Chiriac C."/>
            <person name="Salcher M."/>
            <person name="Ghai R."/>
            <person name="Kavagutti S V."/>
        </authorList>
    </citation>
    <scope>NUCLEOTIDE SEQUENCE</scope>
</reference>